<dbReference type="GO" id="GO:0006004">
    <property type="term" value="P:fucose metabolic process"/>
    <property type="evidence" value="ECO:0007669"/>
    <property type="project" value="UniProtKB-KW"/>
</dbReference>
<accession>A0A5C3QLT9</accession>
<dbReference type="EMBL" id="ML178823">
    <property type="protein sequence ID" value="TFL02130.1"/>
    <property type="molecule type" value="Genomic_DNA"/>
</dbReference>
<keyword evidence="1" id="KW-0472">Membrane</keyword>
<evidence type="ECO:0000313" key="2">
    <source>
        <dbReference type="EMBL" id="TFL02130.1"/>
    </source>
</evidence>
<reference evidence="2 3" key="1">
    <citation type="journal article" date="2019" name="Nat. Ecol. Evol.">
        <title>Megaphylogeny resolves global patterns of mushroom evolution.</title>
        <authorList>
            <person name="Varga T."/>
            <person name="Krizsan K."/>
            <person name="Foldi C."/>
            <person name="Dima B."/>
            <person name="Sanchez-Garcia M."/>
            <person name="Sanchez-Ramirez S."/>
            <person name="Szollosi G.J."/>
            <person name="Szarkandi J.G."/>
            <person name="Papp V."/>
            <person name="Albert L."/>
            <person name="Andreopoulos W."/>
            <person name="Angelini C."/>
            <person name="Antonin V."/>
            <person name="Barry K.W."/>
            <person name="Bougher N.L."/>
            <person name="Buchanan P."/>
            <person name="Buyck B."/>
            <person name="Bense V."/>
            <person name="Catcheside P."/>
            <person name="Chovatia M."/>
            <person name="Cooper J."/>
            <person name="Damon W."/>
            <person name="Desjardin D."/>
            <person name="Finy P."/>
            <person name="Geml J."/>
            <person name="Haridas S."/>
            <person name="Hughes K."/>
            <person name="Justo A."/>
            <person name="Karasinski D."/>
            <person name="Kautmanova I."/>
            <person name="Kiss B."/>
            <person name="Kocsube S."/>
            <person name="Kotiranta H."/>
            <person name="LaButti K.M."/>
            <person name="Lechner B.E."/>
            <person name="Liimatainen K."/>
            <person name="Lipzen A."/>
            <person name="Lukacs Z."/>
            <person name="Mihaltcheva S."/>
            <person name="Morgado L.N."/>
            <person name="Niskanen T."/>
            <person name="Noordeloos M.E."/>
            <person name="Ohm R.A."/>
            <person name="Ortiz-Santana B."/>
            <person name="Ovrebo C."/>
            <person name="Racz N."/>
            <person name="Riley R."/>
            <person name="Savchenko A."/>
            <person name="Shiryaev A."/>
            <person name="Soop K."/>
            <person name="Spirin V."/>
            <person name="Szebenyi C."/>
            <person name="Tomsovsky M."/>
            <person name="Tulloss R.E."/>
            <person name="Uehling J."/>
            <person name="Grigoriev I.V."/>
            <person name="Vagvolgyi C."/>
            <person name="Papp T."/>
            <person name="Martin F.M."/>
            <person name="Miettinen O."/>
            <person name="Hibbett D.S."/>
            <person name="Nagy L.G."/>
        </authorList>
    </citation>
    <scope>NUCLEOTIDE SEQUENCE [LARGE SCALE GENOMIC DNA]</scope>
    <source>
        <strain evidence="2 3">CBS 309.79</strain>
    </source>
</reference>
<dbReference type="Gene3D" id="3.40.50.11350">
    <property type="match status" value="1"/>
</dbReference>
<evidence type="ECO:0008006" key="4">
    <source>
        <dbReference type="Google" id="ProtNLM"/>
    </source>
</evidence>
<evidence type="ECO:0000313" key="3">
    <source>
        <dbReference type="Proteomes" id="UP000305067"/>
    </source>
</evidence>
<dbReference type="OrthoDB" id="2020419at2759"/>
<dbReference type="GO" id="GO:0016740">
    <property type="term" value="F:transferase activity"/>
    <property type="evidence" value="ECO:0007669"/>
    <property type="project" value="UniProtKB-KW"/>
</dbReference>
<keyword evidence="1" id="KW-1133">Transmembrane helix</keyword>
<dbReference type="AlphaFoldDB" id="A0A5C3QLT9"/>
<protein>
    <recommendedName>
        <fullName evidence="4">GDP-fucose protein O-fucosyltransferase-domain-containing protein</fullName>
    </recommendedName>
</protein>
<feature type="transmembrane region" description="Helical" evidence="1">
    <location>
        <begin position="12"/>
        <end position="32"/>
    </location>
</feature>
<sequence>MPSSQRLTRLGWGVLLLPILILSITTTLYHLLSTMKHAKAATSLKRTPLWIAPDPEHISSSTIPIPSPASSPPSNYRQLIKPPVVTREMLNVISALHVSDDEEPDNVYRYNPYPQLQYPLRWPPVVTRLPEARIFPSSYKNRGDICSSLPSGCRFLLPLYIGEQESKARIHFLQLLMLTERLNRTLILPDVSKSHLGGCVKKPFEWYYDLKDLRRQIDKTGLRISVLEMGKFKRWLNSQYTPVQQGRIISLDPSPPRSATVVYSDELVQAVTISQPSSVYDEHKLSWCAATKFRKVNFDAHVPLHISPHSVDQERDANIGGSIGDVLLQWGDIEAVDVLAINWDLRRKIFLPVTSSRDQLDEGAVYGPEPRPDLQLSYSTELHDLATQITPSEAYLAVHWRMETVEDLLLPQCAQLLLDKLREILLPRRPWSGFFSGGQQSTATSRTDIKTVWFASDYPLSSTSLPQGVDAPLKSTTFRVFSMWHEEAVSMIRHAFASDGEFARHGITLTGLDEQLDRLKSAVSEDTAFLLEDSGAQGILDKLVAIGADVFVAGNTSCARKSSFTRQIETARKQRMTTAGAGEELLVSAVEWFGESAET</sequence>
<evidence type="ECO:0000256" key="1">
    <source>
        <dbReference type="SAM" id="Phobius"/>
    </source>
</evidence>
<proteinExistence type="predicted"/>
<gene>
    <name evidence="2" type="ORF">BDV98DRAFT_604084</name>
</gene>
<organism evidence="2 3">
    <name type="scientific">Pterulicium gracile</name>
    <dbReference type="NCBI Taxonomy" id="1884261"/>
    <lineage>
        <taxon>Eukaryota</taxon>
        <taxon>Fungi</taxon>
        <taxon>Dikarya</taxon>
        <taxon>Basidiomycota</taxon>
        <taxon>Agaricomycotina</taxon>
        <taxon>Agaricomycetes</taxon>
        <taxon>Agaricomycetidae</taxon>
        <taxon>Agaricales</taxon>
        <taxon>Pleurotineae</taxon>
        <taxon>Pterulaceae</taxon>
        <taxon>Pterulicium</taxon>
    </lineage>
</organism>
<dbReference type="Proteomes" id="UP000305067">
    <property type="component" value="Unassembled WGS sequence"/>
</dbReference>
<keyword evidence="1" id="KW-0812">Transmembrane</keyword>
<keyword evidence="3" id="KW-1185">Reference proteome</keyword>
<name>A0A5C3QLT9_9AGAR</name>